<accession>A0A3M7RDE1</accession>
<dbReference type="InterPro" id="IPR040350">
    <property type="entry name" value="TMEM272"/>
</dbReference>
<dbReference type="EMBL" id="REGN01003645">
    <property type="protein sequence ID" value="RNA21527.1"/>
    <property type="molecule type" value="Genomic_DNA"/>
</dbReference>
<keyword evidence="2" id="KW-0472">Membrane</keyword>
<dbReference type="STRING" id="10195.A0A3M7RDE1"/>
<evidence type="ECO:0000313" key="3">
    <source>
        <dbReference type="EMBL" id="RNA21527.1"/>
    </source>
</evidence>
<feature type="transmembrane region" description="Helical" evidence="2">
    <location>
        <begin position="143"/>
        <end position="164"/>
    </location>
</feature>
<evidence type="ECO:0000256" key="1">
    <source>
        <dbReference type="SAM" id="MobiDB-lite"/>
    </source>
</evidence>
<feature type="region of interest" description="Disordered" evidence="1">
    <location>
        <begin position="1"/>
        <end position="35"/>
    </location>
</feature>
<dbReference type="PANTHER" id="PTHR33444">
    <property type="entry name" value="SI:DKEY-19B23.12-RELATED"/>
    <property type="match status" value="1"/>
</dbReference>
<feature type="compositionally biased region" description="Polar residues" evidence="1">
    <location>
        <begin position="21"/>
        <end position="35"/>
    </location>
</feature>
<keyword evidence="2" id="KW-1133">Transmembrane helix</keyword>
<reference evidence="3 4" key="1">
    <citation type="journal article" date="2018" name="Sci. Rep.">
        <title>Genomic signatures of local adaptation to the degree of environmental predictability in rotifers.</title>
        <authorList>
            <person name="Franch-Gras L."/>
            <person name="Hahn C."/>
            <person name="Garcia-Roger E.M."/>
            <person name="Carmona M.J."/>
            <person name="Serra M."/>
            <person name="Gomez A."/>
        </authorList>
    </citation>
    <scope>NUCLEOTIDE SEQUENCE [LARGE SCALE GENOMIC DNA]</scope>
    <source>
        <strain evidence="3">HYR1</strain>
    </source>
</reference>
<gene>
    <name evidence="3" type="ORF">BpHYR1_030629</name>
</gene>
<dbReference type="Proteomes" id="UP000276133">
    <property type="component" value="Unassembled WGS sequence"/>
</dbReference>
<comment type="caution">
    <text evidence="3">The sequence shown here is derived from an EMBL/GenBank/DDBJ whole genome shotgun (WGS) entry which is preliminary data.</text>
</comment>
<name>A0A3M7RDE1_BRAPC</name>
<evidence type="ECO:0000313" key="4">
    <source>
        <dbReference type="Proteomes" id="UP000276133"/>
    </source>
</evidence>
<proteinExistence type="predicted"/>
<evidence type="ECO:0000256" key="2">
    <source>
        <dbReference type="SAM" id="Phobius"/>
    </source>
</evidence>
<dbReference type="OrthoDB" id="6157510at2759"/>
<feature type="transmembrane region" description="Helical" evidence="2">
    <location>
        <begin position="176"/>
        <end position="193"/>
    </location>
</feature>
<dbReference type="AlphaFoldDB" id="A0A3M7RDE1"/>
<evidence type="ECO:0008006" key="5">
    <source>
        <dbReference type="Google" id="ProtNLM"/>
    </source>
</evidence>
<dbReference type="PANTHER" id="PTHR33444:SF2">
    <property type="entry name" value="MARVEL DOMAIN-CONTAINING PROTEIN"/>
    <property type="match status" value="1"/>
</dbReference>
<protein>
    <recommendedName>
        <fullName evidence="5">Transmembrane protein</fullName>
    </recommendedName>
</protein>
<keyword evidence="2" id="KW-0812">Transmembrane</keyword>
<keyword evidence="4" id="KW-1185">Reference proteome</keyword>
<organism evidence="3 4">
    <name type="scientific">Brachionus plicatilis</name>
    <name type="common">Marine rotifer</name>
    <name type="synonym">Brachionus muelleri</name>
    <dbReference type="NCBI Taxonomy" id="10195"/>
    <lineage>
        <taxon>Eukaryota</taxon>
        <taxon>Metazoa</taxon>
        <taxon>Spiralia</taxon>
        <taxon>Gnathifera</taxon>
        <taxon>Rotifera</taxon>
        <taxon>Eurotatoria</taxon>
        <taxon>Monogononta</taxon>
        <taxon>Pseudotrocha</taxon>
        <taxon>Ploima</taxon>
        <taxon>Brachionidae</taxon>
        <taxon>Brachionus</taxon>
    </lineage>
</organism>
<feature type="transmembrane region" description="Helical" evidence="2">
    <location>
        <begin position="68"/>
        <end position="91"/>
    </location>
</feature>
<feature type="transmembrane region" description="Helical" evidence="2">
    <location>
        <begin position="103"/>
        <end position="122"/>
    </location>
</feature>
<sequence>MEPKETQITMDSNPPPDYTAAMSTPQSQENESPPSYNSLFSQLQRAREKSSNPGDYALRACGIICGSLFITIFFAISSAIPIAMIVIGAIYKDDCPIDNRIPIWLIVSGVFGLLSTLIRTTQNCYAMFKKRNNEENTETQKKNFLVSIIELFIFVWFICGNFWVYSVKSVVSDDPLSAGYSSAYFVAVAAAYLF</sequence>
<feature type="compositionally biased region" description="Polar residues" evidence="1">
    <location>
        <begin position="1"/>
        <end position="12"/>
    </location>
</feature>